<dbReference type="Proteomes" id="UP000799757">
    <property type="component" value="Unassembled WGS sequence"/>
</dbReference>
<feature type="chain" id="PRO_5025365432" evidence="1">
    <location>
        <begin position="31"/>
        <end position="499"/>
    </location>
</feature>
<dbReference type="OrthoDB" id="10261782at2759"/>
<organism evidence="2 3">
    <name type="scientific">Melanomma pulvis-pyrius CBS 109.77</name>
    <dbReference type="NCBI Taxonomy" id="1314802"/>
    <lineage>
        <taxon>Eukaryota</taxon>
        <taxon>Fungi</taxon>
        <taxon>Dikarya</taxon>
        <taxon>Ascomycota</taxon>
        <taxon>Pezizomycotina</taxon>
        <taxon>Dothideomycetes</taxon>
        <taxon>Pleosporomycetidae</taxon>
        <taxon>Pleosporales</taxon>
        <taxon>Melanommataceae</taxon>
        <taxon>Melanomma</taxon>
    </lineage>
</organism>
<proteinExistence type="predicted"/>
<gene>
    <name evidence="2" type="ORF">K505DRAFT_291455</name>
</gene>
<dbReference type="InterPro" id="IPR038921">
    <property type="entry name" value="YOR389W-like"/>
</dbReference>
<reference evidence="2" key="1">
    <citation type="journal article" date="2020" name="Stud. Mycol.">
        <title>101 Dothideomycetes genomes: a test case for predicting lifestyles and emergence of pathogens.</title>
        <authorList>
            <person name="Haridas S."/>
            <person name="Albert R."/>
            <person name="Binder M."/>
            <person name="Bloem J."/>
            <person name="Labutti K."/>
            <person name="Salamov A."/>
            <person name="Andreopoulos B."/>
            <person name="Baker S."/>
            <person name="Barry K."/>
            <person name="Bills G."/>
            <person name="Bluhm B."/>
            <person name="Cannon C."/>
            <person name="Castanera R."/>
            <person name="Culley D."/>
            <person name="Daum C."/>
            <person name="Ezra D."/>
            <person name="Gonzalez J."/>
            <person name="Henrissat B."/>
            <person name="Kuo A."/>
            <person name="Liang C."/>
            <person name="Lipzen A."/>
            <person name="Lutzoni F."/>
            <person name="Magnuson J."/>
            <person name="Mondo S."/>
            <person name="Nolan M."/>
            <person name="Ohm R."/>
            <person name="Pangilinan J."/>
            <person name="Park H.-J."/>
            <person name="Ramirez L."/>
            <person name="Alfaro M."/>
            <person name="Sun H."/>
            <person name="Tritt A."/>
            <person name="Yoshinaga Y."/>
            <person name="Zwiers L.-H."/>
            <person name="Turgeon B."/>
            <person name="Goodwin S."/>
            <person name="Spatafora J."/>
            <person name="Crous P."/>
            <person name="Grigoriev I."/>
        </authorList>
    </citation>
    <scope>NUCLEOTIDE SEQUENCE</scope>
    <source>
        <strain evidence="2">CBS 109.77</strain>
    </source>
</reference>
<dbReference type="PANTHER" id="PTHR35204:SF1">
    <property type="entry name" value="ENTEROTOXIN"/>
    <property type="match status" value="1"/>
</dbReference>
<evidence type="ECO:0000313" key="3">
    <source>
        <dbReference type="Proteomes" id="UP000799757"/>
    </source>
</evidence>
<accession>A0A6A6XWW4</accession>
<dbReference type="EMBL" id="MU001739">
    <property type="protein sequence ID" value="KAF2801012.1"/>
    <property type="molecule type" value="Genomic_DNA"/>
</dbReference>
<evidence type="ECO:0000313" key="2">
    <source>
        <dbReference type="EMBL" id="KAF2801012.1"/>
    </source>
</evidence>
<keyword evidence="3" id="KW-1185">Reference proteome</keyword>
<dbReference type="AlphaFoldDB" id="A0A6A6XWW4"/>
<dbReference type="PANTHER" id="PTHR35204">
    <property type="entry name" value="YALI0A21131P"/>
    <property type="match status" value="1"/>
</dbReference>
<evidence type="ECO:0000256" key="1">
    <source>
        <dbReference type="SAM" id="SignalP"/>
    </source>
</evidence>
<name>A0A6A6XWW4_9PLEO</name>
<protein>
    <submittedName>
        <fullName evidence="2">Uncharacterized protein</fullName>
    </submittedName>
</protein>
<keyword evidence="1" id="KW-0732">Signal</keyword>
<feature type="signal peptide" evidence="1">
    <location>
        <begin position="1"/>
        <end position="30"/>
    </location>
</feature>
<sequence>MTHLRLISPLVAITHLTILIASTLITPAASSSQPHNCFQPSKLPHANHIFNAVHSAMRQWGSSVNHNGMSIFHATIPEHVQLYHGDSRAEPVRGMQWMAFEPEHAELFVKRENMGSFAGKIARDGNATMEEVEFFQEEVRYGNSSERLKERMGGWLHDYRTTRALRVLYLDGMSAANSKKGTVDLQDIVLLNQESENSIISDMDRAARMCKLFQTRAHGNIDGVIRMEGGFEAILCHSEDVLEPIRIKQSKPPAGDPPGLNANADSAFEYYRAVASRYFGVGGGRVIVDFESMVSGYAYLAEGPDHSKMRRIRDILPYAGTNLREAAMKLLLQEPQEMEHHDWQGVADMIVSRYATPLGLLAGLTDPLSFRKGLEAVTEPFYSLQNSQVDVAVAVERCAMQDIPTRYDDVLAANAIIAVSAAICQNLVHASAEDNDTVSMEIIQALVAYLNWPSWRFCKGCQPEEICWTPIWPLGGLHDKLNPRCIGEAPNPLEMSYWR</sequence>